<reference evidence="2" key="1">
    <citation type="journal article" date="2012" name="PLoS ONE">
        <title>Gene sets for utilization of primary and secondary nutrition supplies in the distal gut of endangered iberian lynx.</title>
        <authorList>
            <person name="Alcaide M."/>
            <person name="Messina E."/>
            <person name="Richter M."/>
            <person name="Bargiela R."/>
            <person name="Peplies J."/>
            <person name="Huws S.A."/>
            <person name="Newbold C.J."/>
            <person name="Golyshin P.N."/>
            <person name="Simon M.A."/>
            <person name="Lopez G."/>
            <person name="Yakimov M.M."/>
            <person name="Ferrer M."/>
        </authorList>
    </citation>
    <scope>NUCLEOTIDE SEQUENCE</scope>
</reference>
<evidence type="ECO:0000313" key="2">
    <source>
        <dbReference type="EMBL" id="EJX03638.1"/>
    </source>
</evidence>
<dbReference type="EMBL" id="AMCI01002096">
    <property type="protein sequence ID" value="EJX03638.1"/>
    <property type="molecule type" value="Genomic_DNA"/>
</dbReference>
<organism evidence="2">
    <name type="scientific">gut metagenome</name>
    <dbReference type="NCBI Taxonomy" id="749906"/>
    <lineage>
        <taxon>unclassified sequences</taxon>
        <taxon>metagenomes</taxon>
        <taxon>organismal metagenomes</taxon>
    </lineage>
</organism>
<proteinExistence type="predicted"/>
<protein>
    <submittedName>
        <fullName evidence="2">Uncharacterized protein</fullName>
    </submittedName>
</protein>
<dbReference type="AlphaFoldDB" id="J9GMZ3"/>
<feature type="compositionally biased region" description="Low complexity" evidence="1">
    <location>
        <begin position="20"/>
        <end position="29"/>
    </location>
</feature>
<name>J9GMZ3_9ZZZZ</name>
<gene>
    <name evidence="2" type="ORF">EVA_08254</name>
</gene>
<accession>J9GMZ3</accession>
<evidence type="ECO:0000256" key="1">
    <source>
        <dbReference type="SAM" id="MobiDB-lite"/>
    </source>
</evidence>
<feature type="region of interest" description="Disordered" evidence="1">
    <location>
        <begin position="20"/>
        <end position="39"/>
    </location>
</feature>
<comment type="caution">
    <text evidence="2">The sequence shown here is derived from an EMBL/GenBank/DDBJ whole genome shotgun (WGS) entry which is preliminary data.</text>
</comment>
<sequence length="39" mass="4451">MILQMLSSISIATTSRSSRWSCSRHSPWSAHSLKMSSRR</sequence>